<keyword evidence="1" id="KW-0472">Membrane</keyword>
<feature type="transmembrane region" description="Helical" evidence="1">
    <location>
        <begin position="923"/>
        <end position="942"/>
    </location>
</feature>
<dbReference type="Proteomes" id="UP000279859">
    <property type="component" value="Unassembled WGS sequence"/>
</dbReference>
<feature type="transmembrane region" description="Helical" evidence="1">
    <location>
        <begin position="372"/>
        <end position="392"/>
    </location>
</feature>
<dbReference type="GO" id="GO:0042910">
    <property type="term" value="F:xenobiotic transmembrane transporter activity"/>
    <property type="evidence" value="ECO:0007669"/>
    <property type="project" value="TreeGrafter"/>
</dbReference>
<reference evidence="2 3" key="1">
    <citation type="submission" date="2018-11" db="EMBL/GenBank/DDBJ databases">
        <title>Cryobacterium sp. nov., isolated from rhizosphere soil of lettuce.</title>
        <authorList>
            <person name="Wang Y."/>
        </authorList>
    </citation>
    <scope>NUCLEOTIDE SEQUENCE [LARGE SCALE GENOMIC DNA]</scope>
    <source>
        <strain evidence="2 3">NEAU-85</strain>
    </source>
</reference>
<feature type="transmembrane region" description="Helical" evidence="1">
    <location>
        <begin position="455"/>
        <end position="472"/>
    </location>
</feature>
<feature type="transmembrane region" description="Helical" evidence="1">
    <location>
        <begin position="543"/>
        <end position="564"/>
    </location>
</feature>
<keyword evidence="1" id="KW-1133">Transmembrane helix</keyword>
<feature type="transmembrane region" description="Helical" evidence="1">
    <location>
        <begin position="478"/>
        <end position="501"/>
    </location>
</feature>
<keyword evidence="3" id="KW-1185">Reference proteome</keyword>
<evidence type="ECO:0000313" key="2">
    <source>
        <dbReference type="EMBL" id="RNE62371.1"/>
    </source>
</evidence>
<comment type="caution">
    <text evidence="2">The sequence shown here is derived from an EMBL/GenBank/DDBJ whole genome shotgun (WGS) entry which is preliminary data.</text>
</comment>
<dbReference type="Gene3D" id="3.30.70.1430">
    <property type="entry name" value="Multidrug efflux transporter AcrB pore domain"/>
    <property type="match status" value="2"/>
</dbReference>
<dbReference type="SUPFAM" id="SSF82714">
    <property type="entry name" value="Multidrug efflux transporter AcrB TolC docking domain, DN and DC subdomains"/>
    <property type="match status" value="1"/>
</dbReference>
<name>A0A3M8LA42_9MICO</name>
<sequence>MSNSFVRWSVQFKLLVFAMAAGIIALGITFLPHSSLDSLPEFAAPHVEVQTEALGLSAVEVEQLITSPMEVDILNGVAYLDEIRSTSVPGLSSIELVFQPGTDLLRARQLVAERLTRARSLPKVSTAPVLMQPLSSTSRVMMVRLSSTAVPLLEMSVLARWNIKPRLMGVPGVANVSIWGQREQQMQVQVDQKVLQAKGLTLNQIIRTTGNAVWVSPLSFLEASTPGTGGFIETGNQRLGIQHILPITTPKELGQVSIEGVTGTPQVLGDVTTVVEDHQPLIGDTVSEKEPGLLLVIEKFPGANTLQVTAELEKVLDELKPGLSGVSVDSTVYRPASAIQAAVGSLALASMLSLVLAVVFLGLFFRSWRVGLVGFIAITVSVVGSALVLFALGVTLNALVFTGLVLALAVVVGDVVADLQELRHARWERGGSRGVQEQTRVTFIGAALRKTRNSIGIAALVMALAVTPAFFLESVDRALMVPLVLAFLLSIAVGTLVAWTLTPALAAALLRAEADRAPTAFAQRMRAGHLTAFRWVSRRSRPVIGATAALGLVALVAAPLLAVGDPMIPVLQNRTVLIRWDGIAGTSVQEMDRITARASSEIRTVPGVANVGADVGRATTGDQVVGVNSAEMWVTIDDHADYESAAKAVSDVVDGYPGMKSTVLTYSQDRVSAERNRIRTGFVVRVFGVDAGTLMAKAEEVKSMIAGIDGLSHARIDAPSEQPIAEIEVNLDAAQQAGILPGEVRRAAAALVQGVEVGFLFERQKVFQVVVKGVPSTGNSLTSVTDLLIDTPDGGQVRLGDIATVKIAPNQTEVRHVDTQRYLDVLADYSGRTPSDIEAEARAGIARISFPEEYNAQIPTPLVAQQGDPRLIWAVAIAALIGMMVLLQIAAGSWRVAGIILLGLPFALGGGVLASALTGGYNSLVSVLGFAAVLGIAVRDSIIAVKRTRKATASHASTGERPALRASRDGLVPTVATAVITAAMLLPFVALGGVMGREVFLPLAMVVWGGLVSSAVLTLFVLPPVLAAVGVQVRDDAVEPGTTLHPMAGS</sequence>
<dbReference type="PANTHER" id="PTHR32063:SF4">
    <property type="entry name" value="SLR6043 PROTEIN"/>
    <property type="match status" value="1"/>
</dbReference>
<dbReference type="EMBL" id="RDSR01000011">
    <property type="protein sequence ID" value="RNE62371.1"/>
    <property type="molecule type" value="Genomic_DNA"/>
</dbReference>
<dbReference type="Gene3D" id="1.20.1640.10">
    <property type="entry name" value="Multidrug efflux transporter AcrB transmembrane domain"/>
    <property type="match status" value="2"/>
</dbReference>
<gene>
    <name evidence="2" type="ORF">EEJ31_08180</name>
</gene>
<dbReference type="RefSeq" id="WP_123045819.1">
    <property type="nucleotide sequence ID" value="NZ_RDSR01000011.1"/>
</dbReference>
<feature type="transmembrane region" description="Helical" evidence="1">
    <location>
        <begin position="398"/>
        <end position="417"/>
    </location>
</feature>
<dbReference type="PANTHER" id="PTHR32063">
    <property type="match status" value="1"/>
</dbReference>
<dbReference type="Gene3D" id="3.30.70.1440">
    <property type="entry name" value="Multidrug efflux transporter AcrB pore domain"/>
    <property type="match status" value="1"/>
</dbReference>
<dbReference type="PRINTS" id="PR00702">
    <property type="entry name" value="ACRIFLAVINRP"/>
</dbReference>
<protein>
    <submittedName>
        <fullName evidence="2">Efflux RND transporter permease subunit</fullName>
    </submittedName>
</protein>
<dbReference type="OrthoDB" id="3306666at2"/>
<dbReference type="InterPro" id="IPR001036">
    <property type="entry name" value="Acrflvin-R"/>
</dbReference>
<accession>A0A3M8LA42</accession>
<feature type="transmembrane region" description="Helical" evidence="1">
    <location>
        <begin position="871"/>
        <end position="889"/>
    </location>
</feature>
<feature type="transmembrane region" description="Helical" evidence="1">
    <location>
        <begin position="12"/>
        <end position="31"/>
    </location>
</feature>
<dbReference type="Gene3D" id="3.30.70.1320">
    <property type="entry name" value="Multidrug efflux transporter AcrB pore domain like"/>
    <property type="match status" value="1"/>
</dbReference>
<organism evidence="2 3">
    <name type="scientific">Cryobacterium tepidiphilum</name>
    <dbReference type="NCBI Taxonomy" id="2486026"/>
    <lineage>
        <taxon>Bacteria</taxon>
        <taxon>Bacillati</taxon>
        <taxon>Actinomycetota</taxon>
        <taxon>Actinomycetes</taxon>
        <taxon>Micrococcales</taxon>
        <taxon>Microbacteriaceae</taxon>
        <taxon>Cryobacterium</taxon>
    </lineage>
</organism>
<dbReference type="Pfam" id="PF00873">
    <property type="entry name" value="ACR_tran"/>
    <property type="match status" value="1"/>
</dbReference>
<keyword evidence="1" id="KW-0812">Transmembrane</keyword>
<evidence type="ECO:0000256" key="1">
    <source>
        <dbReference type="SAM" id="Phobius"/>
    </source>
</evidence>
<feature type="transmembrane region" description="Helical" evidence="1">
    <location>
        <begin position="896"/>
        <end position="917"/>
    </location>
</feature>
<dbReference type="Gene3D" id="3.30.2090.10">
    <property type="entry name" value="Multidrug efflux transporter AcrB TolC docking domain, DN and DC subdomains"/>
    <property type="match status" value="2"/>
</dbReference>
<feature type="transmembrane region" description="Helical" evidence="1">
    <location>
        <begin position="341"/>
        <end position="365"/>
    </location>
</feature>
<feature type="transmembrane region" description="Helical" evidence="1">
    <location>
        <begin position="1000"/>
        <end position="1022"/>
    </location>
</feature>
<dbReference type="InterPro" id="IPR027463">
    <property type="entry name" value="AcrB_DN_DC_subdom"/>
</dbReference>
<evidence type="ECO:0000313" key="3">
    <source>
        <dbReference type="Proteomes" id="UP000279859"/>
    </source>
</evidence>
<dbReference type="SUPFAM" id="SSF82693">
    <property type="entry name" value="Multidrug efflux transporter AcrB pore domain, PN1, PN2, PC1 and PC2 subdomains"/>
    <property type="match status" value="2"/>
</dbReference>
<feature type="transmembrane region" description="Helical" evidence="1">
    <location>
        <begin position="971"/>
        <end position="994"/>
    </location>
</feature>
<proteinExistence type="predicted"/>
<dbReference type="GO" id="GO:0005886">
    <property type="term" value="C:plasma membrane"/>
    <property type="evidence" value="ECO:0007669"/>
    <property type="project" value="TreeGrafter"/>
</dbReference>
<dbReference type="AlphaFoldDB" id="A0A3M8LA42"/>
<dbReference type="SUPFAM" id="SSF82866">
    <property type="entry name" value="Multidrug efflux transporter AcrB transmembrane domain"/>
    <property type="match status" value="2"/>
</dbReference>